<gene>
    <name evidence="1" type="ORF">OSB1V03_LOCUS9064</name>
</gene>
<reference evidence="1" key="1">
    <citation type="submission" date="2020-11" db="EMBL/GenBank/DDBJ databases">
        <authorList>
            <person name="Tran Van P."/>
        </authorList>
    </citation>
    <scope>NUCLEOTIDE SEQUENCE</scope>
</reference>
<proteinExistence type="predicted"/>
<accession>A0A7R9Q1C7</accession>
<dbReference type="EMBL" id="OC860501">
    <property type="protein sequence ID" value="CAD7628643.1"/>
    <property type="molecule type" value="Genomic_DNA"/>
</dbReference>
<organism evidence="1">
    <name type="scientific">Medioppia subpectinata</name>
    <dbReference type="NCBI Taxonomy" id="1979941"/>
    <lineage>
        <taxon>Eukaryota</taxon>
        <taxon>Metazoa</taxon>
        <taxon>Ecdysozoa</taxon>
        <taxon>Arthropoda</taxon>
        <taxon>Chelicerata</taxon>
        <taxon>Arachnida</taxon>
        <taxon>Acari</taxon>
        <taxon>Acariformes</taxon>
        <taxon>Sarcoptiformes</taxon>
        <taxon>Oribatida</taxon>
        <taxon>Brachypylina</taxon>
        <taxon>Oppioidea</taxon>
        <taxon>Oppiidae</taxon>
        <taxon>Medioppia</taxon>
    </lineage>
</organism>
<dbReference type="EMBL" id="CAJPIZ010005926">
    <property type="protein sequence ID" value="CAG2109073.1"/>
    <property type="molecule type" value="Genomic_DNA"/>
</dbReference>
<evidence type="ECO:0000313" key="2">
    <source>
        <dbReference type="Proteomes" id="UP000759131"/>
    </source>
</evidence>
<keyword evidence="2" id="KW-1185">Reference proteome</keyword>
<dbReference type="Proteomes" id="UP000759131">
    <property type="component" value="Unassembled WGS sequence"/>
</dbReference>
<dbReference type="AlphaFoldDB" id="A0A7R9Q1C7"/>
<evidence type="ECO:0000313" key="1">
    <source>
        <dbReference type="EMBL" id="CAD7628643.1"/>
    </source>
</evidence>
<protein>
    <submittedName>
        <fullName evidence="1">Uncharacterized protein</fullName>
    </submittedName>
</protein>
<sequence length="88" mass="9902">MTIRDKNMNDPDECQNKMVTELQEYARNDPAVAIYLRPQTYSTGTCKVEPVVEGLKKFGQCVAEVDPEMAAGFLALRTEHMSDTDTED</sequence>
<name>A0A7R9Q1C7_9ACAR</name>